<organism evidence="2 3">
    <name type="scientific">Escallonia rubra</name>
    <dbReference type="NCBI Taxonomy" id="112253"/>
    <lineage>
        <taxon>Eukaryota</taxon>
        <taxon>Viridiplantae</taxon>
        <taxon>Streptophyta</taxon>
        <taxon>Embryophyta</taxon>
        <taxon>Tracheophyta</taxon>
        <taxon>Spermatophyta</taxon>
        <taxon>Magnoliopsida</taxon>
        <taxon>eudicotyledons</taxon>
        <taxon>Gunneridae</taxon>
        <taxon>Pentapetalae</taxon>
        <taxon>asterids</taxon>
        <taxon>campanulids</taxon>
        <taxon>Escalloniales</taxon>
        <taxon>Escalloniaceae</taxon>
        <taxon>Escallonia</taxon>
    </lineage>
</organism>
<dbReference type="AlphaFoldDB" id="A0AA88RPV4"/>
<dbReference type="Proteomes" id="UP001187471">
    <property type="component" value="Unassembled WGS sequence"/>
</dbReference>
<proteinExistence type="predicted"/>
<keyword evidence="1" id="KW-0472">Membrane</keyword>
<dbReference type="EMBL" id="JAVXUO010001034">
    <property type="protein sequence ID" value="KAK2986750.1"/>
    <property type="molecule type" value="Genomic_DNA"/>
</dbReference>
<dbReference type="PANTHER" id="PTHR38225:SF4">
    <property type="entry name" value="PROTEIN, PUTATIVE-RELATED"/>
    <property type="match status" value="1"/>
</dbReference>
<sequence>MASAPPPSFTCIMPSQRSRTGSSFKVKAQSFRDEGKSCKMVDENLILLRQRVEQVRIKERLERCCTSQHGWNYTTGYNYKHKREAVLSQYFELIGLVGGTAGLAIVNGTMLLCLVSLLVHLNH</sequence>
<evidence type="ECO:0000313" key="2">
    <source>
        <dbReference type="EMBL" id="KAK2986750.1"/>
    </source>
</evidence>
<name>A0AA88RPV4_9ASTE</name>
<evidence type="ECO:0000256" key="1">
    <source>
        <dbReference type="SAM" id="Phobius"/>
    </source>
</evidence>
<keyword evidence="1" id="KW-0812">Transmembrane</keyword>
<reference evidence="2" key="1">
    <citation type="submission" date="2022-12" db="EMBL/GenBank/DDBJ databases">
        <title>Draft genome assemblies for two species of Escallonia (Escalloniales).</title>
        <authorList>
            <person name="Chanderbali A."/>
            <person name="Dervinis C."/>
            <person name="Anghel I."/>
            <person name="Soltis D."/>
            <person name="Soltis P."/>
            <person name="Zapata F."/>
        </authorList>
    </citation>
    <scope>NUCLEOTIDE SEQUENCE</scope>
    <source>
        <strain evidence="2">UCBG92.1500</strain>
        <tissue evidence="2">Leaf</tissue>
    </source>
</reference>
<dbReference type="PANTHER" id="PTHR38225">
    <property type="entry name" value="PROTEIN, PUTATIVE-RELATED"/>
    <property type="match status" value="1"/>
</dbReference>
<protein>
    <submittedName>
        <fullName evidence="2">Uncharacterized protein</fullName>
    </submittedName>
</protein>
<feature type="transmembrane region" description="Helical" evidence="1">
    <location>
        <begin position="90"/>
        <end position="119"/>
    </location>
</feature>
<keyword evidence="1" id="KW-1133">Transmembrane helix</keyword>
<accession>A0AA88RPV4</accession>
<comment type="caution">
    <text evidence="2">The sequence shown here is derived from an EMBL/GenBank/DDBJ whole genome shotgun (WGS) entry which is preliminary data.</text>
</comment>
<keyword evidence="3" id="KW-1185">Reference proteome</keyword>
<evidence type="ECO:0000313" key="3">
    <source>
        <dbReference type="Proteomes" id="UP001187471"/>
    </source>
</evidence>
<gene>
    <name evidence="2" type="ORF">RJ640_010975</name>
</gene>